<keyword evidence="10" id="KW-1185">Reference proteome</keyword>
<evidence type="ECO:0000256" key="3">
    <source>
        <dbReference type="ARBA" id="ARBA00022692"/>
    </source>
</evidence>
<feature type="transmembrane region" description="Helical" evidence="7">
    <location>
        <begin position="307"/>
        <end position="324"/>
    </location>
</feature>
<feature type="transmembrane region" description="Helical" evidence="7">
    <location>
        <begin position="330"/>
        <end position="347"/>
    </location>
</feature>
<dbReference type="AlphaFoldDB" id="A0A285VWD3"/>
<feature type="region of interest" description="Disordered" evidence="6">
    <location>
        <begin position="511"/>
        <end position="538"/>
    </location>
</feature>
<dbReference type="GO" id="GO:0005886">
    <property type="term" value="C:plasma membrane"/>
    <property type="evidence" value="ECO:0007669"/>
    <property type="project" value="UniProtKB-SubCell"/>
</dbReference>
<evidence type="ECO:0000256" key="6">
    <source>
        <dbReference type="SAM" id="MobiDB-lite"/>
    </source>
</evidence>
<sequence>MTTSPVLGRTFLHLLVNTAVAGLTTSYLWFGLTFWAYLETRSVLATGIIGGAYMLLVSVSSILFGSVVDHHRKIVVMRFSTVVTLTLFSMACLFYLAVPEESLTDLGEPWFWLLALLILAGSVVEHMRNIALSTTVTILVPDAHRARANGLVGTAQGITFMATSFLSGLSIGLLGMGWTLGLATGVVALGLLHLLTVRMPEEPVPAAQMAADTAAAGGGPAAAAGGGSGIDLRGSLLVIRASTGLLALILFSTFNNFIGGVYMALMDPYGLELFPVEVWGAVLGVASLGFIIGGAVIAKVGLGRQPVRTLLLCCAAMGVLGALFTVRELWWLYAVGIFLYMCLIPAVEAAEQTVIQRVVPLERQGRVFGFAMAVETAAAPLTAFLIAPLADRWIIPFASSPEGQRALEPLLGTGTGSSRGIALVFLVAGLIMALVALLALASPAYRDLARTYVRAAPPPEDEEGSAGGRGSDAEPGDAAEPSPSAAGQVVTSASGAAATAVLSFLDVESEDQVATPADVETGAGTDGQRRGGETPRHG</sequence>
<feature type="transmembrane region" description="Helical" evidence="7">
    <location>
        <begin position="76"/>
        <end position="98"/>
    </location>
</feature>
<evidence type="ECO:0000256" key="4">
    <source>
        <dbReference type="ARBA" id="ARBA00022989"/>
    </source>
</evidence>
<dbReference type="InterPro" id="IPR036259">
    <property type="entry name" value="MFS_trans_sf"/>
</dbReference>
<name>A0A285VWD3_9MICO</name>
<feature type="transmembrane region" description="Helical" evidence="7">
    <location>
        <begin position="175"/>
        <end position="195"/>
    </location>
</feature>
<protein>
    <submittedName>
        <fullName evidence="9">MFS transporter, DHA3 family, multidrug efflux protein</fullName>
    </submittedName>
</protein>
<reference evidence="10" key="1">
    <citation type="submission" date="2017-08" db="EMBL/GenBank/DDBJ databases">
        <authorList>
            <person name="Varghese N."/>
            <person name="Submissions S."/>
        </authorList>
    </citation>
    <scope>NUCLEOTIDE SEQUENCE [LARGE SCALE GENOMIC DNA]</scope>
    <source>
        <strain evidence="10">USBA17B2</strain>
    </source>
</reference>
<dbReference type="InterPro" id="IPR020846">
    <property type="entry name" value="MFS_dom"/>
</dbReference>
<dbReference type="SUPFAM" id="SSF103473">
    <property type="entry name" value="MFS general substrate transporter"/>
    <property type="match status" value="1"/>
</dbReference>
<feature type="transmembrane region" description="Helical" evidence="7">
    <location>
        <begin position="420"/>
        <end position="441"/>
    </location>
</feature>
<dbReference type="Proteomes" id="UP000219688">
    <property type="component" value="Unassembled WGS sequence"/>
</dbReference>
<dbReference type="EMBL" id="OBQK01000025">
    <property type="protein sequence ID" value="SOC58207.1"/>
    <property type="molecule type" value="Genomic_DNA"/>
</dbReference>
<feature type="domain" description="Major facilitator superfamily (MFS) profile" evidence="8">
    <location>
        <begin position="10"/>
        <end position="447"/>
    </location>
</feature>
<feature type="transmembrane region" description="Helical" evidence="7">
    <location>
        <begin position="110"/>
        <end position="127"/>
    </location>
</feature>
<comment type="subcellular location">
    <subcellularLocation>
        <location evidence="1">Cell membrane</location>
        <topology evidence="1">Multi-pass membrane protein</topology>
    </subcellularLocation>
</comment>
<feature type="transmembrane region" description="Helical" evidence="7">
    <location>
        <begin position="43"/>
        <end position="64"/>
    </location>
</feature>
<evidence type="ECO:0000256" key="5">
    <source>
        <dbReference type="ARBA" id="ARBA00023136"/>
    </source>
</evidence>
<dbReference type="PANTHER" id="PTHR23513">
    <property type="entry name" value="INTEGRAL MEMBRANE EFFLUX PROTEIN-RELATED"/>
    <property type="match status" value="1"/>
</dbReference>
<dbReference type="InterPro" id="IPR011701">
    <property type="entry name" value="MFS"/>
</dbReference>
<proteinExistence type="predicted"/>
<dbReference type="PROSITE" id="PS50850">
    <property type="entry name" value="MFS"/>
    <property type="match status" value="1"/>
</dbReference>
<feature type="transmembrane region" description="Helical" evidence="7">
    <location>
        <begin position="12"/>
        <end position="37"/>
    </location>
</feature>
<evidence type="ECO:0000256" key="1">
    <source>
        <dbReference type="ARBA" id="ARBA00004651"/>
    </source>
</evidence>
<gene>
    <name evidence="9" type="ORF">SAMN05421879_1255</name>
</gene>
<dbReference type="GO" id="GO:0022857">
    <property type="term" value="F:transmembrane transporter activity"/>
    <property type="evidence" value="ECO:0007669"/>
    <property type="project" value="InterPro"/>
</dbReference>
<dbReference type="CDD" id="cd06173">
    <property type="entry name" value="MFS_MefA_like"/>
    <property type="match status" value="1"/>
</dbReference>
<evidence type="ECO:0000313" key="9">
    <source>
        <dbReference type="EMBL" id="SOC58207.1"/>
    </source>
</evidence>
<feature type="transmembrane region" description="Helical" evidence="7">
    <location>
        <begin position="367"/>
        <end position="390"/>
    </location>
</feature>
<dbReference type="PANTHER" id="PTHR23513:SF6">
    <property type="entry name" value="MAJOR FACILITATOR SUPERFAMILY ASSOCIATED DOMAIN-CONTAINING PROTEIN"/>
    <property type="match status" value="1"/>
</dbReference>
<dbReference type="Pfam" id="PF07690">
    <property type="entry name" value="MFS_1"/>
    <property type="match status" value="1"/>
</dbReference>
<evidence type="ECO:0000256" key="7">
    <source>
        <dbReference type="SAM" id="Phobius"/>
    </source>
</evidence>
<feature type="region of interest" description="Disordered" evidence="6">
    <location>
        <begin position="456"/>
        <end position="491"/>
    </location>
</feature>
<dbReference type="Gene3D" id="1.20.1250.20">
    <property type="entry name" value="MFS general substrate transporter like domains"/>
    <property type="match status" value="1"/>
</dbReference>
<feature type="compositionally biased region" description="Basic and acidic residues" evidence="6">
    <location>
        <begin position="527"/>
        <end position="538"/>
    </location>
</feature>
<keyword evidence="5 7" id="KW-0472">Membrane</keyword>
<feature type="transmembrane region" description="Helical" evidence="7">
    <location>
        <begin position="148"/>
        <end position="169"/>
    </location>
</feature>
<feature type="transmembrane region" description="Helical" evidence="7">
    <location>
        <begin position="278"/>
        <end position="300"/>
    </location>
</feature>
<feature type="transmembrane region" description="Helical" evidence="7">
    <location>
        <begin position="237"/>
        <end position="258"/>
    </location>
</feature>
<evidence type="ECO:0000313" key="10">
    <source>
        <dbReference type="Proteomes" id="UP000219688"/>
    </source>
</evidence>
<dbReference type="RefSeq" id="WP_097189355.1">
    <property type="nucleotide sequence ID" value="NZ_OBQK01000025.1"/>
</dbReference>
<accession>A0A285VWD3</accession>
<keyword evidence="2" id="KW-1003">Cell membrane</keyword>
<keyword evidence="3 7" id="KW-0812">Transmembrane</keyword>
<evidence type="ECO:0000256" key="2">
    <source>
        <dbReference type="ARBA" id="ARBA00022475"/>
    </source>
</evidence>
<keyword evidence="4 7" id="KW-1133">Transmembrane helix</keyword>
<organism evidence="9 10">
    <name type="scientific">Ornithinimicrobium cerasi</name>
    <dbReference type="NCBI Taxonomy" id="2248773"/>
    <lineage>
        <taxon>Bacteria</taxon>
        <taxon>Bacillati</taxon>
        <taxon>Actinomycetota</taxon>
        <taxon>Actinomycetes</taxon>
        <taxon>Micrococcales</taxon>
        <taxon>Ornithinimicrobiaceae</taxon>
        <taxon>Ornithinimicrobium</taxon>
    </lineage>
</organism>
<evidence type="ECO:0000259" key="8">
    <source>
        <dbReference type="PROSITE" id="PS50850"/>
    </source>
</evidence>